<sequence>MYYLTKLAFLAICQAFILNGDAFRLQGIAVKGRLLCNEKVLRNTRVKIYDIDRNPGDSDDLLDDRYTDKDGEFRVFGTTRELTDIEPVLYVYHDCEDGIRPCQKRVRIDIPPRWIVRKKEAAESDYYDVGTLRLEIPYPNEGRSCEN</sequence>
<accession>A0AA36GAK1</accession>
<evidence type="ECO:0000256" key="1">
    <source>
        <dbReference type="ARBA" id="ARBA00004613"/>
    </source>
</evidence>
<comment type="subcellular location">
    <subcellularLocation>
        <location evidence="1">Secreted</location>
    </subcellularLocation>
</comment>
<evidence type="ECO:0000256" key="3">
    <source>
        <dbReference type="ARBA" id="ARBA00022525"/>
    </source>
</evidence>
<dbReference type="InterPro" id="IPR038479">
    <property type="entry name" value="Transthyretin-like_sf"/>
</dbReference>
<dbReference type="InterPro" id="IPR001534">
    <property type="entry name" value="Transthyretin-like"/>
</dbReference>
<dbReference type="EMBL" id="CATQJA010002708">
    <property type="protein sequence ID" value="CAJ0586399.1"/>
    <property type="molecule type" value="Genomic_DNA"/>
</dbReference>
<gene>
    <name evidence="6" type="ORF">MSPICULIGERA_LOCUS24405</name>
</gene>
<feature type="non-terminal residue" evidence="6">
    <location>
        <position position="1"/>
    </location>
</feature>
<keyword evidence="3" id="KW-0964">Secreted</keyword>
<evidence type="ECO:0000256" key="4">
    <source>
        <dbReference type="ARBA" id="ARBA00022729"/>
    </source>
</evidence>
<evidence type="ECO:0000313" key="6">
    <source>
        <dbReference type="EMBL" id="CAJ0586399.1"/>
    </source>
</evidence>
<dbReference type="Proteomes" id="UP001177023">
    <property type="component" value="Unassembled WGS sequence"/>
</dbReference>
<comment type="caution">
    <text evidence="6">The sequence shown here is derived from an EMBL/GenBank/DDBJ whole genome shotgun (WGS) entry which is preliminary data.</text>
</comment>
<evidence type="ECO:0000313" key="7">
    <source>
        <dbReference type="Proteomes" id="UP001177023"/>
    </source>
</evidence>
<proteinExistence type="inferred from homology"/>
<dbReference type="PANTHER" id="PTHR21700:SF56">
    <property type="entry name" value="TRANSTHYRETIN-LIKE FAMILY PROTEIN"/>
    <property type="match status" value="1"/>
</dbReference>
<reference evidence="6" key="1">
    <citation type="submission" date="2023-06" db="EMBL/GenBank/DDBJ databases">
        <authorList>
            <person name="Delattre M."/>
        </authorList>
    </citation>
    <scope>NUCLEOTIDE SEQUENCE</scope>
    <source>
        <strain evidence="6">AF72</strain>
    </source>
</reference>
<dbReference type="Gene3D" id="2.60.40.3330">
    <property type="match status" value="1"/>
</dbReference>
<organism evidence="6 7">
    <name type="scientific">Mesorhabditis spiculigera</name>
    <dbReference type="NCBI Taxonomy" id="96644"/>
    <lineage>
        <taxon>Eukaryota</taxon>
        <taxon>Metazoa</taxon>
        <taxon>Ecdysozoa</taxon>
        <taxon>Nematoda</taxon>
        <taxon>Chromadorea</taxon>
        <taxon>Rhabditida</taxon>
        <taxon>Rhabditina</taxon>
        <taxon>Rhabditomorpha</taxon>
        <taxon>Rhabditoidea</taxon>
        <taxon>Rhabditidae</taxon>
        <taxon>Mesorhabditinae</taxon>
        <taxon>Mesorhabditis</taxon>
    </lineage>
</organism>
<evidence type="ECO:0000256" key="2">
    <source>
        <dbReference type="ARBA" id="ARBA00010112"/>
    </source>
</evidence>
<name>A0AA36GAK1_9BILA</name>
<dbReference type="GO" id="GO:0009986">
    <property type="term" value="C:cell surface"/>
    <property type="evidence" value="ECO:0007669"/>
    <property type="project" value="InterPro"/>
</dbReference>
<keyword evidence="4 5" id="KW-0732">Signal</keyword>
<dbReference type="Pfam" id="PF01060">
    <property type="entry name" value="TTR-52"/>
    <property type="match status" value="1"/>
</dbReference>
<feature type="signal peptide" evidence="5">
    <location>
        <begin position="1"/>
        <end position="22"/>
    </location>
</feature>
<dbReference type="AlphaFoldDB" id="A0AA36GAK1"/>
<protein>
    <submittedName>
        <fullName evidence="6">Uncharacterized protein</fullName>
    </submittedName>
</protein>
<evidence type="ECO:0000256" key="5">
    <source>
        <dbReference type="SAM" id="SignalP"/>
    </source>
</evidence>
<dbReference type="PANTHER" id="PTHR21700">
    <property type="entry name" value="TRANSTHYRETIN-LIKE FAMILY PROTEIN-RELATED"/>
    <property type="match status" value="1"/>
</dbReference>
<keyword evidence="7" id="KW-1185">Reference proteome</keyword>
<feature type="chain" id="PRO_5041274947" evidence="5">
    <location>
        <begin position="23"/>
        <end position="147"/>
    </location>
</feature>
<comment type="similarity">
    <text evidence="2">Belongs to the nematode transthyretin-like family.</text>
</comment>
<dbReference type="GO" id="GO:0005576">
    <property type="term" value="C:extracellular region"/>
    <property type="evidence" value="ECO:0007669"/>
    <property type="project" value="UniProtKB-SubCell"/>
</dbReference>